<organism evidence="3 4">
    <name type="scientific">Actinomadura rubrisoli</name>
    <dbReference type="NCBI Taxonomy" id="2530368"/>
    <lineage>
        <taxon>Bacteria</taxon>
        <taxon>Bacillati</taxon>
        <taxon>Actinomycetota</taxon>
        <taxon>Actinomycetes</taxon>
        <taxon>Streptosporangiales</taxon>
        <taxon>Thermomonosporaceae</taxon>
        <taxon>Actinomadura</taxon>
    </lineage>
</organism>
<proteinExistence type="predicted"/>
<evidence type="ECO:0000256" key="1">
    <source>
        <dbReference type="ARBA" id="ARBA00022801"/>
    </source>
</evidence>
<evidence type="ECO:0000313" key="3">
    <source>
        <dbReference type="EMBL" id="TDD79059.1"/>
    </source>
</evidence>
<gene>
    <name evidence="3" type="ORF">E1298_28700</name>
</gene>
<dbReference type="AlphaFoldDB" id="A0A4R5B2W4"/>
<keyword evidence="4" id="KW-1185">Reference proteome</keyword>
<dbReference type="GO" id="GO:0016787">
    <property type="term" value="F:hydrolase activity"/>
    <property type="evidence" value="ECO:0007669"/>
    <property type="project" value="UniProtKB-KW"/>
</dbReference>
<dbReference type="PANTHER" id="PTHR48081">
    <property type="entry name" value="AB HYDROLASE SUPERFAMILY PROTEIN C4A8.06C"/>
    <property type="match status" value="1"/>
</dbReference>
<dbReference type="EMBL" id="SMKU01000185">
    <property type="protein sequence ID" value="TDD79059.1"/>
    <property type="molecule type" value="Genomic_DNA"/>
</dbReference>
<dbReference type="Gene3D" id="3.40.50.1820">
    <property type="entry name" value="alpha/beta hydrolase"/>
    <property type="match status" value="1"/>
</dbReference>
<dbReference type="OrthoDB" id="255603at2"/>
<dbReference type="InterPro" id="IPR049492">
    <property type="entry name" value="BD-FAE-like_dom"/>
</dbReference>
<dbReference type="Pfam" id="PF20434">
    <property type="entry name" value="BD-FAE"/>
    <property type="match status" value="1"/>
</dbReference>
<dbReference type="InterPro" id="IPR050300">
    <property type="entry name" value="GDXG_lipolytic_enzyme"/>
</dbReference>
<comment type="caution">
    <text evidence="3">The sequence shown here is derived from an EMBL/GenBank/DDBJ whole genome shotgun (WGS) entry which is preliminary data.</text>
</comment>
<dbReference type="SUPFAM" id="SSF53474">
    <property type="entry name" value="alpha/beta-Hydrolases"/>
    <property type="match status" value="1"/>
</dbReference>
<accession>A0A4R5B2W4</accession>
<protein>
    <submittedName>
        <fullName evidence="3">Alpha/beta hydrolase</fullName>
    </submittedName>
</protein>
<evidence type="ECO:0000259" key="2">
    <source>
        <dbReference type="Pfam" id="PF20434"/>
    </source>
</evidence>
<dbReference type="InterPro" id="IPR029058">
    <property type="entry name" value="AB_hydrolase_fold"/>
</dbReference>
<dbReference type="Proteomes" id="UP000294513">
    <property type="component" value="Unassembled WGS sequence"/>
</dbReference>
<keyword evidence="1 3" id="KW-0378">Hydrolase</keyword>
<name>A0A4R5B2W4_9ACTN</name>
<feature type="domain" description="BD-FAE-like" evidence="2">
    <location>
        <begin position="92"/>
        <end position="194"/>
    </location>
</feature>
<evidence type="ECO:0000313" key="4">
    <source>
        <dbReference type="Proteomes" id="UP000294513"/>
    </source>
</evidence>
<sequence>MKWWSFHTLPSKSMRVTVRLAPDPSRLVRSLCRPRKNSWDLTARGPPMKRTAAAFLIAITMMATGTVAVHAAELQQGTFAYGTHQRQALDAYWHESATPQAGLILVHGGSWNGGSRGGGWADTARWYADQKLAVFSIDHRFNSDVAWLGPRDDILAAIKWIKTEAARFDLDPGKLVIMGSQAGGQLATAAGTYGAGASTVRGVIGLSAIASPYRSWGGAPYGTSPALRRKIRDNAVILSRCPPGTNGRAVLESLGRLRHQVPRVRR</sequence>
<reference evidence="3 4" key="1">
    <citation type="submission" date="2019-03" db="EMBL/GenBank/DDBJ databases">
        <title>Draft genome sequences of novel Actinobacteria.</title>
        <authorList>
            <person name="Sahin N."/>
            <person name="Ay H."/>
            <person name="Saygin H."/>
        </authorList>
    </citation>
    <scope>NUCLEOTIDE SEQUENCE [LARGE SCALE GENOMIC DNA]</scope>
    <source>
        <strain evidence="3 4">H3C3</strain>
    </source>
</reference>